<proteinExistence type="predicted"/>
<gene>
    <name evidence="2" type="ORF">AEAE_0475</name>
</gene>
<dbReference type="AlphaFoldDB" id="A0A261FA01"/>
<feature type="region of interest" description="Disordered" evidence="1">
    <location>
        <begin position="1"/>
        <end position="50"/>
    </location>
</feature>
<dbReference type="Proteomes" id="UP000228976">
    <property type="component" value="Unassembled WGS sequence"/>
</dbReference>
<feature type="compositionally biased region" description="Basic and acidic residues" evidence="1">
    <location>
        <begin position="38"/>
        <end position="50"/>
    </location>
</feature>
<protein>
    <submittedName>
        <fullName evidence="2">Uncharacterized protein</fullName>
    </submittedName>
</protein>
<feature type="compositionally biased region" description="Basic and acidic residues" evidence="1">
    <location>
        <begin position="8"/>
        <end position="21"/>
    </location>
</feature>
<evidence type="ECO:0000313" key="3">
    <source>
        <dbReference type="Proteomes" id="UP000228976"/>
    </source>
</evidence>
<organism evidence="2 3">
    <name type="scientific">Aeriscardovia aeriphila</name>
    <dbReference type="NCBI Taxonomy" id="218139"/>
    <lineage>
        <taxon>Bacteria</taxon>
        <taxon>Bacillati</taxon>
        <taxon>Actinomycetota</taxon>
        <taxon>Actinomycetes</taxon>
        <taxon>Bifidobacteriales</taxon>
        <taxon>Bifidobacteriaceae</taxon>
        <taxon>Aeriscardovia</taxon>
    </lineage>
</organism>
<reference evidence="2 3" key="1">
    <citation type="journal article" date="2017" name="BMC Genomics">
        <title>Comparative genomic and phylogenomic analyses of the Bifidobacteriaceae family.</title>
        <authorList>
            <person name="Lugli G.A."/>
            <person name="Milani C."/>
            <person name="Turroni F."/>
            <person name="Duranti S."/>
            <person name="Mancabelli L."/>
            <person name="Mangifesta M."/>
            <person name="Ferrario C."/>
            <person name="Modesto M."/>
            <person name="Mattarelli P."/>
            <person name="Jiri K."/>
            <person name="van Sinderen D."/>
            <person name="Ventura M."/>
        </authorList>
    </citation>
    <scope>NUCLEOTIDE SEQUENCE [LARGE SCALE GENOMIC DNA]</scope>
    <source>
        <strain evidence="2 3">LMG 21773</strain>
    </source>
</reference>
<evidence type="ECO:0000313" key="2">
    <source>
        <dbReference type="EMBL" id="OZG55987.1"/>
    </source>
</evidence>
<feature type="compositionally biased region" description="Polar residues" evidence="1">
    <location>
        <begin position="22"/>
        <end position="37"/>
    </location>
</feature>
<comment type="caution">
    <text evidence="2">The sequence shown here is derived from an EMBL/GenBank/DDBJ whole genome shotgun (WGS) entry which is preliminary data.</text>
</comment>
<name>A0A261FA01_9BIFI</name>
<dbReference type="EMBL" id="MWWU01000002">
    <property type="protein sequence ID" value="OZG55987.1"/>
    <property type="molecule type" value="Genomic_DNA"/>
</dbReference>
<accession>A0A261FA01</accession>
<evidence type="ECO:0000256" key="1">
    <source>
        <dbReference type="SAM" id="MobiDB-lite"/>
    </source>
</evidence>
<sequence>MPETSNVHSEHILRSALHKADANQTGDRNTANAQQQKMARDENHHTPFVS</sequence>
<keyword evidence="3" id="KW-1185">Reference proteome</keyword>